<dbReference type="KEGG" id="hrr:HZS55_16150"/>
<sequence>MRVAIVTVGDELLAGDTVNTNAAWLGERLTERGVDVERVVTLPDRVADIARVVNEYRAAYDAVLVTGGLGPTHDDLTMDGVAAAFGRDVVESDEALEWLAEEGGYAADDLAEGTADIPRGARLLKNPEGVAPGCVVGSVYVLPGVPTEMEAMFETVADEFSGEIEHVASVVADEPESALLDRIDGLRDRFDVTVGSYPGDSVRVKIQGGEAEAEAAAAWLRERVELVDIDEESGG</sequence>
<dbReference type="CDD" id="cd00885">
    <property type="entry name" value="cinA"/>
    <property type="match status" value="1"/>
</dbReference>
<reference evidence="2 3" key="1">
    <citation type="submission" date="2020-07" db="EMBL/GenBank/DDBJ databases">
        <title>Halosimplex pelagicum sp. nov. and Halosimplex rubrum sp. nov., isolated from salted brown alga Laminaria, and emended description of the genus Halosimplex.</title>
        <authorList>
            <person name="Cui H."/>
        </authorList>
    </citation>
    <scope>NUCLEOTIDE SEQUENCE [LARGE SCALE GENOMIC DNA]</scope>
    <source>
        <strain evidence="2 3">R27</strain>
    </source>
</reference>
<dbReference type="EMBL" id="CP058910">
    <property type="protein sequence ID" value="QLH78727.1"/>
    <property type="molecule type" value="Genomic_DNA"/>
</dbReference>
<name>A0A7D5SRL8_9EURY</name>
<protein>
    <submittedName>
        <fullName evidence="2">Competence/damage-inducible protein A</fullName>
    </submittedName>
</protein>
<dbReference type="RefSeq" id="WP_179908605.1">
    <property type="nucleotide sequence ID" value="NZ_CP058910.1"/>
</dbReference>
<dbReference type="InterPro" id="IPR050101">
    <property type="entry name" value="CinA"/>
</dbReference>
<feature type="domain" description="MoaB/Mog" evidence="1">
    <location>
        <begin position="4"/>
        <end position="163"/>
    </location>
</feature>
<dbReference type="OrthoDB" id="372037at2157"/>
<organism evidence="2 3">
    <name type="scientific">Halosimplex rubrum</name>
    <dbReference type="NCBI Taxonomy" id="869889"/>
    <lineage>
        <taxon>Archaea</taxon>
        <taxon>Methanobacteriati</taxon>
        <taxon>Methanobacteriota</taxon>
        <taxon>Stenosarchaea group</taxon>
        <taxon>Halobacteria</taxon>
        <taxon>Halobacteriales</taxon>
        <taxon>Haloarculaceae</taxon>
        <taxon>Halosimplex</taxon>
    </lineage>
</organism>
<dbReference type="Pfam" id="PF00994">
    <property type="entry name" value="MoCF_biosynth"/>
    <property type="match status" value="1"/>
</dbReference>
<dbReference type="GeneID" id="56079427"/>
<dbReference type="SMART" id="SM00852">
    <property type="entry name" value="MoCF_biosynth"/>
    <property type="match status" value="1"/>
</dbReference>
<dbReference type="NCBIfam" id="TIGR00177">
    <property type="entry name" value="molyb_syn"/>
    <property type="match status" value="1"/>
</dbReference>
<dbReference type="PANTHER" id="PTHR13939:SF0">
    <property type="entry name" value="NMN AMIDOHYDROLASE-LIKE PROTEIN YFAY"/>
    <property type="match status" value="1"/>
</dbReference>
<dbReference type="AlphaFoldDB" id="A0A7D5SRL8"/>
<proteinExistence type="predicted"/>
<dbReference type="PANTHER" id="PTHR13939">
    <property type="entry name" value="NICOTINAMIDE-NUCLEOTIDE AMIDOHYDROLASE PNCC"/>
    <property type="match status" value="1"/>
</dbReference>
<evidence type="ECO:0000259" key="1">
    <source>
        <dbReference type="SMART" id="SM00852"/>
    </source>
</evidence>
<dbReference type="InterPro" id="IPR036425">
    <property type="entry name" value="MoaB/Mog-like_dom_sf"/>
</dbReference>
<keyword evidence="3" id="KW-1185">Reference proteome</keyword>
<dbReference type="Proteomes" id="UP000509667">
    <property type="component" value="Chromosome"/>
</dbReference>
<dbReference type="Gene3D" id="3.40.980.10">
    <property type="entry name" value="MoaB/Mog-like domain"/>
    <property type="match status" value="1"/>
</dbReference>
<dbReference type="SUPFAM" id="SSF53218">
    <property type="entry name" value="Molybdenum cofactor biosynthesis proteins"/>
    <property type="match status" value="1"/>
</dbReference>
<gene>
    <name evidence="2" type="ORF">HZS55_16150</name>
</gene>
<evidence type="ECO:0000313" key="2">
    <source>
        <dbReference type="EMBL" id="QLH78727.1"/>
    </source>
</evidence>
<evidence type="ECO:0000313" key="3">
    <source>
        <dbReference type="Proteomes" id="UP000509667"/>
    </source>
</evidence>
<dbReference type="InterPro" id="IPR001453">
    <property type="entry name" value="MoaB/Mog_dom"/>
</dbReference>
<accession>A0A7D5SRL8</accession>